<gene>
    <name evidence="1" type="ORF">F2Q68_00019052</name>
</gene>
<protein>
    <recommendedName>
        <fullName evidence="3">Pentatricopeptide repeat-containing protein</fullName>
    </recommendedName>
</protein>
<evidence type="ECO:0008006" key="3">
    <source>
        <dbReference type="Google" id="ProtNLM"/>
    </source>
</evidence>
<sequence>MPCNNKVMGLLITIKAMYHVPFKMNTIRGIGSNECFRYHIEWTGRWEKVNALRKDMKDRGVSKVPGCSWIDVGERKHVFGAGDKSHSDICKIETFLEDIYDVVKDDAIVNHDIMEHASHVCI</sequence>
<name>A0A8S9FZ51_BRACR</name>
<dbReference type="EMBL" id="QGKW02002228">
    <property type="protein sequence ID" value="KAF2537656.1"/>
    <property type="molecule type" value="Genomic_DNA"/>
</dbReference>
<proteinExistence type="predicted"/>
<dbReference type="Pfam" id="PF20431">
    <property type="entry name" value="E_motif"/>
    <property type="match status" value="1"/>
</dbReference>
<comment type="caution">
    <text evidence="1">The sequence shown here is derived from an EMBL/GenBank/DDBJ whole genome shotgun (WGS) entry which is preliminary data.</text>
</comment>
<evidence type="ECO:0000313" key="2">
    <source>
        <dbReference type="Proteomes" id="UP000712281"/>
    </source>
</evidence>
<dbReference type="InterPro" id="IPR046848">
    <property type="entry name" value="E_motif"/>
</dbReference>
<evidence type="ECO:0000313" key="1">
    <source>
        <dbReference type="EMBL" id="KAF2537656.1"/>
    </source>
</evidence>
<accession>A0A8S9FZ51</accession>
<dbReference type="AlphaFoldDB" id="A0A8S9FZ51"/>
<reference evidence="1" key="1">
    <citation type="submission" date="2019-12" db="EMBL/GenBank/DDBJ databases">
        <title>Genome sequencing and annotation of Brassica cretica.</title>
        <authorList>
            <person name="Studholme D.J."/>
            <person name="Sarris P.F."/>
        </authorList>
    </citation>
    <scope>NUCLEOTIDE SEQUENCE</scope>
    <source>
        <strain evidence="1">PFS-001/15</strain>
        <tissue evidence="1">Leaf</tissue>
    </source>
</reference>
<organism evidence="1 2">
    <name type="scientific">Brassica cretica</name>
    <name type="common">Mustard</name>
    <dbReference type="NCBI Taxonomy" id="69181"/>
    <lineage>
        <taxon>Eukaryota</taxon>
        <taxon>Viridiplantae</taxon>
        <taxon>Streptophyta</taxon>
        <taxon>Embryophyta</taxon>
        <taxon>Tracheophyta</taxon>
        <taxon>Spermatophyta</taxon>
        <taxon>Magnoliopsida</taxon>
        <taxon>eudicotyledons</taxon>
        <taxon>Gunneridae</taxon>
        <taxon>Pentapetalae</taxon>
        <taxon>rosids</taxon>
        <taxon>malvids</taxon>
        <taxon>Brassicales</taxon>
        <taxon>Brassicaceae</taxon>
        <taxon>Brassiceae</taxon>
        <taxon>Brassica</taxon>
    </lineage>
</organism>
<dbReference type="Proteomes" id="UP000712281">
    <property type="component" value="Unassembled WGS sequence"/>
</dbReference>